<organism evidence="2 3">
    <name type="scientific">Zostera marina</name>
    <name type="common">Eelgrass</name>
    <dbReference type="NCBI Taxonomy" id="29655"/>
    <lineage>
        <taxon>Eukaryota</taxon>
        <taxon>Viridiplantae</taxon>
        <taxon>Streptophyta</taxon>
        <taxon>Embryophyta</taxon>
        <taxon>Tracheophyta</taxon>
        <taxon>Spermatophyta</taxon>
        <taxon>Magnoliopsida</taxon>
        <taxon>Liliopsida</taxon>
        <taxon>Zosteraceae</taxon>
        <taxon>Zostera</taxon>
    </lineage>
</organism>
<feature type="region of interest" description="Disordered" evidence="1">
    <location>
        <begin position="115"/>
        <end position="387"/>
    </location>
</feature>
<evidence type="ECO:0000313" key="2">
    <source>
        <dbReference type="EMBL" id="KMZ74207.1"/>
    </source>
</evidence>
<dbReference type="PANTHER" id="PTHR34367">
    <property type="entry name" value="OS02G0734667 PROTEIN"/>
    <property type="match status" value="1"/>
</dbReference>
<feature type="region of interest" description="Disordered" evidence="1">
    <location>
        <begin position="1"/>
        <end position="32"/>
    </location>
</feature>
<dbReference type="PANTHER" id="PTHR34367:SF1">
    <property type="entry name" value="OS04G0528600 PROTEIN"/>
    <property type="match status" value="1"/>
</dbReference>
<evidence type="ECO:0000313" key="3">
    <source>
        <dbReference type="Proteomes" id="UP000036987"/>
    </source>
</evidence>
<gene>
    <name evidence="2" type="ORF">ZOSMA_133G00570</name>
</gene>
<evidence type="ECO:0000256" key="1">
    <source>
        <dbReference type="SAM" id="MobiDB-lite"/>
    </source>
</evidence>
<dbReference type="OMA" id="MLVFNDD"/>
<keyword evidence="3" id="KW-1185">Reference proteome</keyword>
<feature type="compositionally biased region" description="Basic and acidic residues" evidence="1">
    <location>
        <begin position="329"/>
        <end position="341"/>
    </location>
</feature>
<feature type="compositionally biased region" description="Basic and acidic residues" evidence="1">
    <location>
        <begin position="171"/>
        <end position="180"/>
    </location>
</feature>
<feature type="compositionally biased region" description="Low complexity" evidence="1">
    <location>
        <begin position="509"/>
        <end position="542"/>
    </location>
</feature>
<name>A0A0K9Q114_ZOSMR</name>
<feature type="region of interest" description="Disordered" evidence="1">
    <location>
        <begin position="435"/>
        <end position="460"/>
    </location>
</feature>
<sequence length="604" mass="66399">MGICFSTKKEKPEKLSPLPSPSPPPIKEKKTVNVEDEGKKHVFIITHGTKPTGPTQPQLELAPVILEKKSEAVPRKAVVREEVKLEEEERIVPARMSNCTKEELDAILIQCGRISRSPSWMEGSGSAEKGKRSSGSKRSYDFDAEKEGEVEGWEGKAGLSSGRPSPRRRASNRERSEGERKRSKSRERGGGGSSGGRRVSRLPVRKSEGGLYSSSKTRQPEKMVSVPATEKGKNTVGAPRRNPPANHPLRSSSPRHRSRSPATLRASSCSNNEDSHPPPHFPQHPPKSPYRRNPMSEIDTNISQSKAEKTRKAASPSQTRPTNSNRSVLHRDKLLTYRAKDPSQQQQPEPHPSAEETAVIKSNGAEGTLKRSSSRRFSRDFDAPVDAHPAPNSYTSLLLEDIQNYHHQNTGFSLPACVTKACSILDAVAGLTGSETCGSSNDLKKKEERAANPTGGNMDKFVETELGVNDDLMEPSIQKYVPSSVEAAVPEESTGSNSYVGQARMHSPSTNTTTTGSTQEQNNSVDSSDVCWTSSSWSNSNTCEEEEQQQPQPQPPQKKMINPSQKILSESDNKQQRTNSAPHVTTGSRPNHHRQQLRRRSNLP</sequence>
<dbReference type="Proteomes" id="UP000036987">
    <property type="component" value="Unassembled WGS sequence"/>
</dbReference>
<protein>
    <submittedName>
        <fullName evidence="2">Uncharacterized protein</fullName>
    </submittedName>
</protein>
<dbReference type="EMBL" id="LFYR01000391">
    <property type="protein sequence ID" value="KMZ74207.1"/>
    <property type="molecule type" value="Genomic_DNA"/>
</dbReference>
<feature type="compositionally biased region" description="Polar residues" evidence="1">
    <location>
        <begin position="576"/>
        <end position="589"/>
    </location>
</feature>
<feature type="compositionally biased region" description="Polar residues" evidence="1">
    <location>
        <begin position="315"/>
        <end position="327"/>
    </location>
</feature>
<accession>A0A0K9Q114</accession>
<dbReference type="OrthoDB" id="1927466at2759"/>
<proteinExistence type="predicted"/>
<feature type="compositionally biased region" description="Pro residues" evidence="1">
    <location>
        <begin position="278"/>
        <end position="288"/>
    </location>
</feature>
<dbReference type="AlphaFoldDB" id="A0A0K9Q114"/>
<feature type="compositionally biased region" description="Basic residues" evidence="1">
    <location>
        <begin position="590"/>
        <end position="604"/>
    </location>
</feature>
<feature type="compositionally biased region" description="Basic and acidic residues" evidence="1">
    <location>
        <begin position="138"/>
        <end position="149"/>
    </location>
</feature>
<comment type="caution">
    <text evidence="2">The sequence shown here is derived from an EMBL/GenBank/DDBJ whole genome shotgun (WGS) entry which is preliminary data.</text>
</comment>
<feature type="region of interest" description="Disordered" evidence="1">
    <location>
        <begin position="483"/>
        <end position="604"/>
    </location>
</feature>
<reference evidence="3" key="1">
    <citation type="journal article" date="2016" name="Nature">
        <title>The genome of the seagrass Zostera marina reveals angiosperm adaptation to the sea.</title>
        <authorList>
            <person name="Olsen J.L."/>
            <person name="Rouze P."/>
            <person name="Verhelst B."/>
            <person name="Lin Y.-C."/>
            <person name="Bayer T."/>
            <person name="Collen J."/>
            <person name="Dattolo E."/>
            <person name="De Paoli E."/>
            <person name="Dittami S."/>
            <person name="Maumus F."/>
            <person name="Michel G."/>
            <person name="Kersting A."/>
            <person name="Lauritano C."/>
            <person name="Lohaus R."/>
            <person name="Toepel M."/>
            <person name="Tonon T."/>
            <person name="Vanneste K."/>
            <person name="Amirebrahimi M."/>
            <person name="Brakel J."/>
            <person name="Bostroem C."/>
            <person name="Chovatia M."/>
            <person name="Grimwood J."/>
            <person name="Jenkins J.W."/>
            <person name="Jueterbock A."/>
            <person name="Mraz A."/>
            <person name="Stam W.T."/>
            <person name="Tice H."/>
            <person name="Bornberg-Bauer E."/>
            <person name="Green P.J."/>
            <person name="Pearson G.A."/>
            <person name="Procaccini G."/>
            <person name="Duarte C.M."/>
            <person name="Schmutz J."/>
            <person name="Reusch T.B.H."/>
            <person name="Van de Peer Y."/>
        </authorList>
    </citation>
    <scope>NUCLEOTIDE SEQUENCE [LARGE SCALE GENOMIC DNA]</scope>
    <source>
        <strain evidence="3">cv. Finnish</strain>
    </source>
</reference>
<dbReference type="InterPro" id="IPR040412">
    <property type="entry name" value="At1g65710-like"/>
</dbReference>
<dbReference type="STRING" id="29655.A0A0K9Q114"/>